<feature type="compositionally biased region" description="Polar residues" evidence="1">
    <location>
        <begin position="151"/>
        <end position="163"/>
    </location>
</feature>
<feature type="compositionally biased region" description="Polar residues" evidence="1">
    <location>
        <begin position="184"/>
        <end position="194"/>
    </location>
</feature>
<protein>
    <submittedName>
        <fullName evidence="3">Uncharacterized protein</fullName>
    </submittedName>
</protein>
<dbReference type="AlphaFoldDB" id="A0AAX4K2M6"/>
<dbReference type="Pfam" id="PF08219">
    <property type="entry name" value="TOM13"/>
    <property type="match status" value="1"/>
</dbReference>
<keyword evidence="2" id="KW-0472">Membrane</keyword>
<organism evidence="3 4">
    <name type="scientific">Kwoniella dendrophila CBS 6074</name>
    <dbReference type="NCBI Taxonomy" id="1295534"/>
    <lineage>
        <taxon>Eukaryota</taxon>
        <taxon>Fungi</taxon>
        <taxon>Dikarya</taxon>
        <taxon>Basidiomycota</taxon>
        <taxon>Agaricomycotina</taxon>
        <taxon>Tremellomycetes</taxon>
        <taxon>Tremellales</taxon>
        <taxon>Cryptococcaceae</taxon>
        <taxon>Kwoniella</taxon>
    </lineage>
</organism>
<keyword evidence="4" id="KW-1185">Reference proteome</keyword>
<dbReference type="RefSeq" id="XP_066078381.1">
    <property type="nucleotide sequence ID" value="XM_066222284.1"/>
</dbReference>
<dbReference type="GO" id="GO:0045040">
    <property type="term" value="P:protein insertion into mitochondrial outer membrane"/>
    <property type="evidence" value="ECO:0007669"/>
    <property type="project" value="TreeGrafter"/>
</dbReference>
<dbReference type="InterPro" id="IPR013262">
    <property type="entry name" value="OMP_MIM1/TOM13_mt"/>
</dbReference>
<accession>A0AAX4K2M6</accession>
<reference evidence="3 4" key="1">
    <citation type="submission" date="2024-01" db="EMBL/GenBank/DDBJ databases">
        <title>Comparative genomics of Cryptococcus and Kwoniella reveals pathogenesis evolution and contrasting modes of karyotype evolution via chromosome fusion or intercentromeric recombination.</title>
        <authorList>
            <person name="Coelho M.A."/>
            <person name="David-Palma M."/>
            <person name="Shea T."/>
            <person name="Bowers K."/>
            <person name="McGinley-Smith S."/>
            <person name="Mohammad A.W."/>
            <person name="Gnirke A."/>
            <person name="Yurkov A.M."/>
            <person name="Nowrousian M."/>
            <person name="Sun S."/>
            <person name="Cuomo C.A."/>
            <person name="Heitman J."/>
        </authorList>
    </citation>
    <scope>NUCLEOTIDE SEQUENCE [LARGE SCALE GENOMIC DNA]</scope>
    <source>
        <strain evidence="3 4">CBS 6074</strain>
    </source>
</reference>
<proteinExistence type="predicted"/>
<dbReference type="GeneID" id="91097234"/>
<dbReference type="GO" id="GO:0005741">
    <property type="term" value="C:mitochondrial outer membrane"/>
    <property type="evidence" value="ECO:0007669"/>
    <property type="project" value="InterPro"/>
</dbReference>
<name>A0AAX4K2M6_9TREE</name>
<feature type="compositionally biased region" description="Basic and acidic residues" evidence="1">
    <location>
        <begin position="195"/>
        <end position="207"/>
    </location>
</feature>
<dbReference type="PANTHER" id="PTHR28241:SF1">
    <property type="entry name" value="MITOCHONDRIAL IMPORT PROTEIN 1"/>
    <property type="match status" value="1"/>
</dbReference>
<dbReference type="PANTHER" id="PTHR28241">
    <property type="entry name" value="MITOCHONDRIAL IMPORT PROTEIN 1"/>
    <property type="match status" value="1"/>
</dbReference>
<feature type="region of interest" description="Disordered" evidence="1">
    <location>
        <begin position="100"/>
        <end position="303"/>
    </location>
</feature>
<feature type="region of interest" description="Disordered" evidence="1">
    <location>
        <begin position="1"/>
        <end position="74"/>
    </location>
</feature>
<feature type="compositionally biased region" description="Basic and acidic residues" evidence="1">
    <location>
        <begin position="1"/>
        <end position="13"/>
    </location>
</feature>
<feature type="compositionally biased region" description="Basic and acidic residues" evidence="1">
    <location>
        <begin position="100"/>
        <end position="150"/>
    </location>
</feature>
<feature type="transmembrane region" description="Helical" evidence="2">
    <location>
        <begin position="318"/>
        <end position="338"/>
    </location>
</feature>
<evidence type="ECO:0000256" key="2">
    <source>
        <dbReference type="SAM" id="Phobius"/>
    </source>
</evidence>
<keyword evidence="2" id="KW-1133">Transmembrane helix</keyword>
<feature type="compositionally biased region" description="Basic and acidic residues" evidence="1">
    <location>
        <begin position="164"/>
        <end position="183"/>
    </location>
</feature>
<sequence>MSDTRKEAEKDLETVTMSNDLEDSLGSALESSFNLPPPPPAPAKGVEKEHEITTIPEDTLKKAAESEPVEGLEEWKDTLEGYTKEWLAESSVAREKALATRKRIEQENADAEKKLKEEIEKKKKENLAKEKKKRDEEKLKLELEDEEKKSSSNNFKTNTMSSNREQKVKEAWELVGNNDKKQGESSTTPSSAIETDSRATTSKDDKKHHVKPLSYDPTTSTDPIPPVFQDPVSVSQTTSGAWEELSRGGSQPSGSSGSGSGSGEEVSRPQSNSEESENDLVNIPSSSSNKDKPSQPPSQPPSLTLSLFNPSQLTVKRVLAVIGINLFLPFVNGVFLGFGEIFAREVVRVGKLVLKGERTWYSFGRGAASRAGTGGVGLSGGF</sequence>
<evidence type="ECO:0000313" key="3">
    <source>
        <dbReference type="EMBL" id="WWC91619.1"/>
    </source>
</evidence>
<evidence type="ECO:0000256" key="1">
    <source>
        <dbReference type="SAM" id="MobiDB-lite"/>
    </source>
</evidence>
<dbReference type="Proteomes" id="UP001355207">
    <property type="component" value="Chromosome 9"/>
</dbReference>
<dbReference type="GO" id="GO:0070096">
    <property type="term" value="P:mitochondrial outer membrane translocase complex assembly"/>
    <property type="evidence" value="ECO:0007669"/>
    <property type="project" value="TreeGrafter"/>
</dbReference>
<keyword evidence="2" id="KW-0812">Transmembrane</keyword>
<feature type="compositionally biased region" description="Basic and acidic residues" evidence="1">
    <location>
        <begin position="45"/>
        <end position="65"/>
    </location>
</feature>
<dbReference type="EMBL" id="CP144106">
    <property type="protein sequence ID" value="WWC91619.1"/>
    <property type="molecule type" value="Genomic_DNA"/>
</dbReference>
<evidence type="ECO:0000313" key="4">
    <source>
        <dbReference type="Proteomes" id="UP001355207"/>
    </source>
</evidence>
<gene>
    <name evidence="3" type="ORF">L201_006565</name>
</gene>